<evidence type="ECO:0000313" key="2">
    <source>
        <dbReference type="EnsemblPlants" id="OMERI04G08400.1"/>
    </source>
</evidence>
<dbReference type="Gramene" id="OMERI04G08400.1">
    <property type="protein sequence ID" value="OMERI04G08400.1"/>
    <property type="gene ID" value="OMERI04G08400"/>
</dbReference>
<evidence type="ECO:0000256" key="1">
    <source>
        <dbReference type="SAM" id="MobiDB-lite"/>
    </source>
</evidence>
<dbReference type="EnsemblPlants" id="OMERI04G08400.1">
    <property type="protein sequence ID" value="OMERI04G08400.1"/>
    <property type="gene ID" value="OMERI04G08400"/>
</dbReference>
<proteinExistence type="predicted"/>
<dbReference type="AlphaFoldDB" id="A0A0E0DD03"/>
<feature type="compositionally biased region" description="Basic and acidic residues" evidence="1">
    <location>
        <begin position="1"/>
        <end position="15"/>
    </location>
</feature>
<name>A0A0E0DD03_9ORYZ</name>
<organism evidence="2">
    <name type="scientific">Oryza meridionalis</name>
    <dbReference type="NCBI Taxonomy" id="40149"/>
    <lineage>
        <taxon>Eukaryota</taxon>
        <taxon>Viridiplantae</taxon>
        <taxon>Streptophyta</taxon>
        <taxon>Embryophyta</taxon>
        <taxon>Tracheophyta</taxon>
        <taxon>Spermatophyta</taxon>
        <taxon>Magnoliopsida</taxon>
        <taxon>Liliopsida</taxon>
        <taxon>Poales</taxon>
        <taxon>Poaceae</taxon>
        <taxon>BOP clade</taxon>
        <taxon>Oryzoideae</taxon>
        <taxon>Oryzeae</taxon>
        <taxon>Oryzinae</taxon>
        <taxon>Oryza</taxon>
    </lineage>
</organism>
<keyword evidence="3" id="KW-1185">Reference proteome</keyword>
<reference evidence="2" key="1">
    <citation type="submission" date="2015-04" db="UniProtKB">
        <authorList>
            <consortium name="EnsemblPlants"/>
        </authorList>
    </citation>
    <scope>IDENTIFICATION</scope>
</reference>
<sequence>MEHDKADASEGDGDRRRCRNIKARPPRRGATIRPMPTPAHNLPGFSPEGTETRKQHLQGGNDTRRHRCRQTWNTRQCFLPRLSQNLHDLQNARVNVLGVIAAQLIS</sequence>
<evidence type="ECO:0000313" key="3">
    <source>
        <dbReference type="Proteomes" id="UP000008021"/>
    </source>
</evidence>
<accession>A0A0E0DD03</accession>
<protein>
    <submittedName>
        <fullName evidence="2">Uncharacterized protein</fullName>
    </submittedName>
</protein>
<reference evidence="2" key="2">
    <citation type="submission" date="2018-05" db="EMBL/GenBank/DDBJ databases">
        <title>OmerRS3 (Oryza meridionalis Reference Sequence Version 3).</title>
        <authorList>
            <person name="Zhang J."/>
            <person name="Kudrna D."/>
            <person name="Lee S."/>
            <person name="Talag J."/>
            <person name="Welchert J."/>
            <person name="Wing R.A."/>
        </authorList>
    </citation>
    <scope>NUCLEOTIDE SEQUENCE [LARGE SCALE GENOMIC DNA]</scope>
    <source>
        <strain evidence="2">cv. OR44</strain>
    </source>
</reference>
<dbReference type="HOGENOM" id="CLU_2227468_0_0_1"/>
<feature type="region of interest" description="Disordered" evidence="1">
    <location>
        <begin position="1"/>
        <end position="67"/>
    </location>
</feature>
<dbReference type="Proteomes" id="UP000008021">
    <property type="component" value="Chromosome 4"/>
</dbReference>
<feature type="compositionally biased region" description="Basic residues" evidence="1">
    <location>
        <begin position="16"/>
        <end position="27"/>
    </location>
</feature>